<evidence type="ECO:0000313" key="2">
    <source>
        <dbReference type="Proteomes" id="UP001174909"/>
    </source>
</evidence>
<dbReference type="AlphaFoldDB" id="A0AA35XKB4"/>
<evidence type="ECO:0000313" key="1">
    <source>
        <dbReference type="EMBL" id="CAI8055075.1"/>
    </source>
</evidence>
<organism evidence="1 2">
    <name type="scientific">Geodia barretti</name>
    <name type="common">Barrett's horny sponge</name>
    <dbReference type="NCBI Taxonomy" id="519541"/>
    <lineage>
        <taxon>Eukaryota</taxon>
        <taxon>Metazoa</taxon>
        <taxon>Porifera</taxon>
        <taxon>Demospongiae</taxon>
        <taxon>Heteroscleromorpha</taxon>
        <taxon>Tetractinellida</taxon>
        <taxon>Astrophorina</taxon>
        <taxon>Geodiidae</taxon>
        <taxon>Geodia</taxon>
    </lineage>
</organism>
<name>A0AA35XKB4_GEOBA</name>
<comment type="caution">
    <text evidence="1">The sequence shown here is derived from an EMBL/GenBank/DDBJ whole genome shotgun (WGS) entry which is preliminary data.</text>
</comment>
<accession>A0AA35XKB4</accession>
<sequence length="42" mass="4813">MAQYNDRWSSQAFILGNKQTSERQALSLAVSCPTHELHKLRP</sequence>
<protein>
    <submittedName>
        <fullName evidence="1">Uncharacterized protein</fullName>
    </submittedName>
</protein>
<keyword evidence="2" id="KW-1185">Reference proteome</keyword>
<gene>
    <name evidence="1" type="ORF">GBAR_LOCUS30063</name>
</gene>
<proteinExistence type="predicted"/>
<dbReference type="EMBL" id="CASHTH010004241">
    <property type="protein sequence ID" value="CAI8055075.1"/>
    <property type="molecule type" value="Genomic_DNA"/>
</dbReference>
<reference evidence="1" key="1">
    <citation type="submission" date="2023-03" db="EMBL/GenBank/DDBJ databases">
        <authorList>
            <person name="Steffen K."/>
            <person name="Cardenas P."/>
        </authorList>
    </citation>
    <scope>NUCLEOTIDE SEQUENCE</scope>
</reference>
<dbReference type="Proteomes" id="UP001174909">
    <property type="component" value="Unassembled WGS sequence"/>
</dbReference>